<sequence>MKIGEKKTGAPLPPDKLYFRIGEVSEITQIPTYVLRFWETEFKKIKPQRTPSGQRVYRKEDVELVLKIKRLLHDKKYTIQGAKQFLLTEGGQNPKASAGRGKAIEEIRSALTEIRKLLD</sequence>
<dbReference type="SMART" id="SM00422">
    <property type="entry name" value="HTH_MERR"/>
    <property type="match status" value="1"/>
</dbReference>
<feature type="domain" description="HTH merR-type" evidence="2">
    <location>
        <begin position="18"/>
        <end position="88"/>
    </location>
</feature>
<evidence type="ECO:0000256" key="1">
    <source>
        <dbReference type="ARBA" id="ARBA00023125"/>
    </source>
</evidence>
<accession>A0A484HF60</accession>
<name>A0A484HF60_9BACT</name>
<dbReference type="AlphaFoldDB" id="A0A484HF60"/>
<dbReference type="InterPro" id="IPR009061">
    <property type="entry name" value="DNA-bd_dom_put_sf"/>
</dbReference>
<gene>
    <name evidence="3" type="ORF">EPICR_20330</name>
</gene>
<dbReference type="EMBL" id="CAACVI010000012">
    <property type="protein sequence ID" value="VEN73860.1"/>
    <property type="molecule type" value="Genomic_DNA"/>
</dbReference>
<organism evidence="3">
    <name type="scientific">uncultured Desulfobacteraceae bacterium</name>
    <dbReference type="NCBI Taxonomy" id="218296"/>
    <lineage>
        <taxon>Bacteria</taxon>
        <taxon>Pseudomonadati</taxon>
        <taxon>Thermodesulfobacteriota</taxon>
        <taxon>Desulfobacteria</taxon>
        <taxon>Desulfobacterales</taxon>
        <taxon>Desulfobacteraceae</taxon>
        <taxon>environmental samples</taxon>
    </lineage>
</organism>
<dbReference type="GO" id="GO:0003677">
    <property type="term" value="F:DNA binding"/>
    <property type="evidence" value="ECO:0007669"/>
    <property type="project" value="UniProtKB-KW"/>
</dbReference>
<dbReference type="PROSITE" id="PS50937">
    <property type="entry name" value="HTH_MERR_2"/>
    <property type="match status" value="1"/>
</dbReference>
<dbReference type="PANTHER" id="PTHR30204">
    <property type="entry name" value="REDOX-CYCLING DRUG-SENSING TRANSCRIPTIONAL ACTIVATOR SOXR"/>
    <property type="match status" value="1"/>
</dbReference>
<proteinExistence type="predicted"/>
<dbReference type="GO" id="GO:0003700">
    <property type="term" value="F:DNA-binding transcription factor activity"/>
    <property type="evidence" value="ECO:0007669"/>
    <property type="project" value="InterPro"/>
</dbReference>
<dbReference type="InterPro" id="IPR000551">
    <property type="entry name" value="MerR-type_HTH_dom"/>
</dbReference>
<dbReference type="Pfam" id="PF13411">
    <property type="entry name" value="MerR_1"/>
    <property type="match status" value="1"/>
</dbReference>
<evidence type="ECO:0000259" key="2">
    <source>
        <dbReference type="PROSITE" id="PS50937"/>
    </source>
</evidence>
<dbReference type="PANTHER" id="PTHR30204:SF15">
    <property type="entry name" value="BLL5018 PROTEIN"/>
    <property type="match status" value="1"/>
</dbReference>
<keyword evidence="1" id="KW-0238">DNA-binding</keyword>
<dbReference type="InterPro" id="IPR047057">
    <property type="entry name" value="MerR_fam"/>
</dbReference>
<reference evidence="3" key="1">
    <citation type="submission" date="2019-01" db="EMBL/GenBank/DDBJ databases">
        <authorList>
            <consortium name="Genoscope - CEA"/>
            <person name="William W."/>
        </authorList>
    </citation>
    <scope>NUCLEOTIDE SEQUENCE</scope>
    <source>
        <strain evidence="3">CR-1</strain>
    </source>
</reference>
<evidence type="ECO:0000313" key="3">
    <source>
        <dbReference type="EMBL" id="VEN73860.1"/>
    </source>
</evidence>
<dbReference type="Gene3D" id="1.10.1660.10">
    <property type="match status" value="1"/>
</dbReference>
<dbReference type="SUPFAM" id="SSF46955">
    <property type="entry name" value="Putative DNA-binding domain"/>
    <property type="match status" value="1"/>
</dbReference>
<dbReference type="CDD" id="cd04765">
    <property type="entry name" value="HTH_MlrA-like_sg2"/>
    <property type="match status" value="1"/>
</dbReference>
<protein>
    <recommendedName>
        <fullName evidence="2">HTH merR-type domain-containing protein</fullName>
    </recommendedName>
</protein>